<dbReference type="EMBL" id="JAPQKI010000005">
    <property type="protein sequence ID" value="KAJ5098330.1"/>
    <property type="molecule type" value="Genomic_DNA"/>
</dbReference>
<feature type="chain" id="PRO_5040912550" evidence="1">
    <location>
        <begin position="20"/>
        <end position="86"/>
    </location>
</feature>
<organism evidence="2 3">
    <name type="scientific">Penicillium argentinense</name>
    <dbReference type="NCBI Taxonomy" id="1131581"/>
    <lineage>
        <taxon>Eukaryota</taxon>
        <taxon>Fungi</taxon>
        <taxon>Dikarya</taxon>
        <taxon>Ascomycota</taxon>
        <taxon>Pezizomycotina</taxon>
        <taxon>Eurotiomycetes</taxon>
        <taxon>Eurotiomycetidae</taxon>
        <taxon>Eurotiales</taxon>
        <taxon>Aspergillaceae</taxon>
        <taxon>Penicillium</taxon>
    </lineage>
</organism>
<feature type="signal peptide" evidence="1">
    <location>
        <begin position="1"/>
        <end position="19"/>
    </location>
</feature>
<dbReference type="GeneID" id="81356804"/>
<reference evidence="2" key="1">
    <citation type="submission" date="2022-11" db="EMBL/GenBank/DDBJ databases">
        <authorList>
            <person name="Petersen C."/>
        </authorList>
    </citation>
    <scope>NUCLEOTIDE SEQUENCE</scope>
    <source>
        <strain evidence="2">IBT 30761</strain>
    </source>
</reference>
<dbReference type="Proteomes" id="UP001149074">
    <property type="component" value="Unassembled WGS sequence"/>
</dbReference>
<dbReference type="RefSeq" id="XP_056473984.1">
    <property type="nucleotide sequence ID" value="XM_056617825.1"/>
</dbReference>
<sequence>MNFLLLLFLVFFAPLLLFAAWLAASSCLGNRFRTRVGGFSVRPGLDSYGQSYLRTMANSGPALSEQIEMDDMLAEPGTHRHFEEED</sequence>
<dbReference type="OrthoDB" id="5391288at2759"/>
<comment type="caution">
    <text evidence="2">The sequence shown here is derived from an EMBL/GenBank/DDBJ whole genome shotgun (WGS) entry which is preliminary data.</text>
</comment>
<keyword evidence="3" id="KW-1185">Reference proteome</keyword>
<protein>
    <submittedName>
        <fullName evidence="2">Uncharacterized protein</fullName>
    </submittedName>
</protein>
<proteinExistence type="predicted"/>
<evidence type="ECO:0000313" key="3">
    <source>
        <dbReference type="Proteomes" id="UP001149074"/>
    </source>
</evidence>
<gene>
    <name evidence="2" type="ORF">N7532_005331</name>
</gene>
<evidence type="ECO:0000256" key="1">
    <source>
        <dbReference type="SAM" id="SignalP"/>
    </source>
</evidence>
<reference evidence="2" key="2">
    <citation type="journal article" date="2023" name="IMA Fungus">
        <title>Comparative genomic study of the Penicillium genus elucidates a diverse pangenome and 15 lateral gene transfer events.</title>
        <authorList>
            <person name="Petersen C."/>
            <person name="Sorensen T."/>
            <person name="Nielsen M.R."/>
            <person name="Sondergaard T.E."/>
            <person name="Sorensen J.L."/>
            <person name="Fitzpatrick D.A."/>
            <person name="Frisvad J.C."/>
            <person name="Nielsen K.L."/>
        </authorList>
    </citation>
    <scope>NUCLEOTIDE SEQUENCE</scope>
    <source>
        <strain evidence="2">IBT 30761</strain>
    </source>
</reference>
<evidence type="ECO:0000313" key="2">
    <source>
        <dbReference type="EMBL" id="KAJ5098330.1"/>
    </source>
</evidence>
<dbReference type="AlphaFoldDB" id="A0A9W9FDQ2"/>
<accession>A0A9W9FDQ2</accession>
<keyword evidence="1" id="KW-0732">Signal</keyword>
<name>A0A9W9FDQ2_9EURO</name>